<dbReference type="PANTHER" id="PTHR11579">
    <property type="entry name" value="PROTEIN-L-ISOASPARTATE O-METHYLTRANSFERASE"/>
    <property type="match status" value="1"/>
</dbReference>
<keyword evidence="5" id="KW-0949">S-adenosyl-L-methionine</keyword>
<dbReference type="EMBL" id="FNCY01000001">
    <property type="protein sequence ID" value="SDG60242.1"/>
    <property type="molecule type" value="Genomic_DNA"/>
</dbReference>
<accession>A0A1G7VK70</accession>
<dbReference type="GO" id="GO:0005737">
    <property type="term" value="C:cytoplasm"/>
    <property type="evidence" value="ECO:0007669"/>
    <property type="project" value="TreeGrafter"/>
</dbReference>
<dbReference type="RefSeq" id="WP_091932175.1">
    <property type="nucleotide sequence ID" value="NZ_FNCY01000001.1"/>
</dbReference>
<dbReference type="PANTHER" id="PTHR11579:SF18">
    <property type="entry name" value="PROTEIN-L-ISOASPARTATE O-METHYLTRANSFERASE"/>
    <property type="match status" value="1"/>
</dbReference>
<dbReference type="InterPro" id="IPR020598">
    <property type="entry name" value="rRNA_Ade_methylase_Trfase_N"/>
</dbReference>
<feature type="domain" description="Ribosomal RNA adenine methylase transferase N-terminal" evidence="7">
    <location>
        <begin position="77"/>
        <end position="217"/>
    </location>
</feature>
<proteinExistence type="inferred from homology"/>
<dbReference type="STRING" id="83767.SAMN05660652_00226"/>
<evidence type="ECO:0000259" key="7">
    <source>
        <dbReference type="SMART" id="SM00650"/>
    </source>
</evidence>
<dbReference type="Pfam" id="PF01135">
    <property type="entry name" value="PCMT"/>
    <property type="match status" value="1"/>
</dbReference>
<organism evidence="8 9">
    <name type="scientific">Propionivibrio dicarboxylicus</name>
    <dbReference type="NCBI Taxonomy" id="83767"/>
    <lineage>
        <taxon>Bacteria</taxon>
        <taxon>Pseudomonadati</taxon>
        <taxon>Pseudomonadota</taxon>
        <taxon>Betaproteobacteria</taxon>
        <taxon>Rhodocyclales</taxon>
        <taxon>Rhodocyclaceae</taxon>
        <taxon>Propionivibrio</taxon>
    </lineage>
</organism>
<comment type="similarity">
    <text evidence="1">Belongs to the methyltransferase superfamily. L-isoaspartyl/D-aspartyl protein methyltransferase family.</text>
</comment>
<reference evidence="8 9" key="1">
    <citation type="submission" date="2016-10" db="EMBL/GenBank/DDBJ databases">
        <authorList>
            <person name="de Groot N.N."/>
        </authorList>
    </citation>
    <scope>NUCLEOTIDE SEQUENCE [LARGE SCALE GENOMIC DNA]</scope>
    <source>
        <strain evidence="8 9">DSM 5885</strain>
    </source>
</reference>
<keyword evidence="9" id="KW-1185">Reference proteome</keyword>
<protein>
    <recommendedName>
        <fullName evidence="2">Protein-L-isoaspartate O-methyltransferase</fullName>
    </recommendedName>
    <alternativeName>
        <fullName evidence="6">Protein L-isoaspartyl methyltransferase</fullName>
    </alternativeName>
</protein>
<evidence type="ECO:0000256" key="4">
    <source>
        <dbReference type="ARBA" id="ARBA00022679"/>
    </source>
</evidence>
<keyword evidence="3 8" id="KW-0489">Methyltransferase</keyword>
<dbReference type="GO" id="GO:0000179">
    <property type="term" value="F:rRNA (adenine-N6,N6-)-dimethyltransferase activity"/>
    <property type="evidence" value="ECO:0007669"/>
    <property type="project" value="InterPro"/>
</dbReference>
<evidence type="ECO:0000256" key="6">
    <source>
        <dbReference type="ARBA" id="ARBA00030757"/>
    </source>
</evidence>
<dbReference type="SUPFAM" id="SSF53335">
    <property type="entry name" value="S-adenosyl-L-methionine-dependent methyltransferases"/>
    <property type="match status" value="1"/>
</dbReference>
<dbReference type="PROSITE" id="PS01279">
    <property type="entry name" value="PCMT"/>
    <property type="match status" value="1"/>
</dbReference>
<evidence type="ECO:0000313" key="8">
    <source>
        <dbReference type="EMBL" id="SDG60242.1"/>
    </source>
</evidence>
<dbReference type="Proteomes" id="UP000198607">
    <property type="component" value="Unassembled WGS sequence"/>
</dbReference>
<dbReference type="CDD" id="cd02440">
    <property type="entry name" value="AdoMet_MTases"/>
    <property type="match status" value="1"/>
</dbReference>
<dbReference type="AlphaFoldDB" id="A0A1G7VK70"/>
<dbReference type="InterPro" id="IPR000682">
    <property type="entry name" value="PCMT"/>
</dbReference>
<dbReference type="GO" id="GO:0004719">
    <property type="term" value="F:protein-L-isoaspartate (D-aspartate) O-methyltransferase activity"/>
    <property type="evidence" value="ECO:0007669"/>
    <property type="project" value="InterPro"/>
</dbReference>
<keyword evidence="4 8" id="KW-0808">Transferase</keyword>
<dbReference type="OrthoDB" id="9810066at2"/>
<sequence>MSVTPVSNETARFNMIQQQIRPWEVLDPVVLKLLSVVRREDFVPDAYRDLAFADVEIPLRPGEAQALPGQSMLAPRLEARILQELNIRNTDTVLEVGTGSGFMAALLAAKAEFVYSVEIDSELADQARANLANAGVVNVQVETGDGAQGWPAHAPYDVIVLSASTPVLPEAVLQQLKVGGRLIAVVGEAPAMQLQCVTRVNESSFATNGVLETVLAPLVNAPARKKFVF</sequence>
<dbReference type="InterPro" id="IPR029063">
    <property type="entry name" value="SAM-dependent_MTases_sf"/>
</dbReference>
<evidence type="ECO:0000256" key="2">
    <source>
        <dbReference type="ARBA" id="ARBA00013346"/>
    </source>
</evidence>
<evidence type="ECO:0000256" key="1">
    <source>
        <dbReference type="ARBA" id="ARBA00005369"/>
    </source>
</evidence>
<dbReference type="SMART" id="SM00650">
    <property type="entry name" value="rADc"/>
    <property type="match status" value="1"/>
</dbReference>
<evidence type="ECO:0000313" key="9">
    <source>
        <dbReference type="Proteomes" id="UP000198607"/>
    </source>
</evidence>
<evidence type="ECO:0000256" key="5">
    <source>
        <dbReference type="ARBA" id="ARBA00022691"/>
    </source>
</evidence>
<name>A0A1G7VK70_9RHOO</name>
<evidence type="ECO:0000256" key="3">
    <source>
        <dbReference type="ARBA" id="ARBA00022603"/>
    </source>
</evidence>
<gene>
    <name evidence="8" type="ORF">SAMN05660652_00226</name>
</gene>
<dbReference type="Gene3D" id="3.40.50.150">
    <property type="entry name" value="Vaccinia Virus protein VP39"/>
    <property type="match status" value="1"/>
</dbReference>